<dbReference type="GO" id="GO:0003677">
    <property type="term" value="F:DNA binding"/>
    <property type="evidence" value="ECO:0007669"/>
    <property type="project" value="UniProtKB-KW"/>
</dbReference>
<dbReference type="OrthoDB" id="370114at2"/>
<dbReference type="EMBL" id="CP035807">
    <property type="protein sequence ID" value="QEN04637.1"/>
    <property type="molecule type" value="Genomic_DNA"/>
</dbReference>
<reference evidence="6 7" key="2">
    <citation type="submission" date="2019-09" db="EMBL/GenBank/DDBJ databases">
        <title>Complete Genome Sequence and Methylome Analysis of free living Spirochaetas.</title>
        <authorList>
            <person name="Leshcheva N."/>
            <person name="Mikheeva N."/>
        </authorList>
    </citation>
    <scope>NUCLEOTIDE SEQUENCE [LARGE SCALE GENOMIC DNA]</scope>
    <source>
        <strain evidence="6 7">P</strain>
    </source>
</reference>
<dbReference type="Gene3D" id="1.10.10.10">
    <property type="entry name" value="Winged helix-like DNA-binding domain superfamily/Winged helix DNA-binding domain"/>
    <property type="match status" value="1"/>
</dbReference>
<dbReference type="PANTHER" id="PTHR44688">
    <property type="entry name" value="DNA-BINDING TRANSCRIPTIONAL ACTIVATOR DEVR_DOSR"/>
    <property type="match status" value="1"/>
</dbReference>
<dbReference type="InterPro" id="IPR016032">
    <property type="entry name" value="Sig_transdc_resp-reg_C-effctor"/>
</dbReference>
<dbReference type="InterPro" id="IPR008984">
    <property type="entry name" value="SMAD_FHA_dom_sf"/>
</dbReference>
<dbReference type="PRINTS" id="PR00038">
    <property type="entry name" value="HTHLUXR"/>
</dbReference>
<dbReference type="SUPFAM" id="SSF49879">
    <property type="entry name" value="SMAD/FHA domain"/>
    <property type="match status" value="1"/>
</dbReference>
<reference evidence="6 7" key="1">
    <citation type="submission" date="2019-02" db="EMBL/GenBank/DDBJ databases">
        <authorList>
            <person name="Fomenkov A."/>
            <person name="Dubinina G."/>
            <person name="Grabovich M."/>
            <person name="Vincze T."/>
            <person name="Roberts R.J."/>
        </authorList>
    </citation>
    <scope>NUCLEOTIDE SEQUENCE [LARGE SCALE GENOMIC DNA]</scope>
    <source>
        <strain evidence="6 7">P</strain>
    </source>
</reference>
<gene>
    <name evidence="6" type="ORF">EW093_07945</name>
</gene>
<dbReference type="SMART" id="SM00421">
    <property type="entry name" value="HTH_LUXR"/>
    <property type="match status" value="1"/>
</dbReference>
<dbReference type="Proteomes" id="UP000323824">
    <property type="component" value="Chromosome"/>
</dbReference>
<evidence type="ECO:0000313" key="7">
    <source>
        <dbReference type="Proteomes" id="UP000323824"/>
    </source>
</evidence>
<dbReference type="InterPro" id="IPR000253">
    <property type="entry name" value="FHA_dom"/>
</dbReference>
<evidence type="ECO:0000313" key="6">
    <source>
        <dbReference type="EMBL" id="QEN04637.1"/>
    </source>
</evidence>
<evidence type="ECO:0000256" key="2">
    <source>
        <dbReference type="ARBA" id="ARBA00023125"/>
    </source>
</evidence>
<evidence type="ECO:0000259" key="5">
    <source>
        <dbReference type="PROSITE" id="PS50043"/>
    </source>
</evidence>
<dbReference type="SMART" id="SM00240">
    <property type="entry name" value="FHA"/>
    <property type="match status" value="1"/>
</dbReference>
<dbReference type="SUPFAM" id="SSF46894">
    <property type="entry name" value="C-terminal effector domain of the bipartite response regulators"/>
    <property type="match status" value="1"/>
</dbReference>
<dbReference type="InterPro" id="IPR000792">
    <property type="entry name" value="Tscrpt_reg_LuxR_C"/>
</dbReference>
<keyword evidence="1" id="KW-0805">Transcription regulation</keyword>
<keyword evidence="7" id="KW-1185">Reference proteome</keyword>
<protein>
    <submittedName>
        <fullName evidence="6">FHA domain-containing protein</fullName>
    </submittedName>
</protein>
<dbReference type="Pfam" id="PF00498">
    <property type="entry name" value="FHA"/>
    <property type="match status" value="1"/>
</dbReference>
<keyword evidence="2" id="KW-0238">DNA-binding</keyword>
<evidence type="ECO:0000259" key="4">
    <source>
        <dbReference type="PROSITE" id="PS50006"/>
    </source>
</evidence>
<accession>A0A5C1QAX5</accession>
<keyword evidence="3" id="KW-0804">Transcription</keyword>
<dbReference type="PANTHER" id="PTHR44688:SF16">
    <property type="entry name" value="DNA-BINDING TRANSCRIPTIONAL ACTIVATOR DEVR_DOSR"/>
    <property type="match status" value="1"/>
</dbReference>
<dbReference type="Pfam" id="PF00196">
    <property type="entry name" value="GerE"/>
    <property type="match status" value="1"/>
</dbReference>
<dbReference type="PROSITE" id="PS50043">
    <property type="entry name" value="HTH_LUXR_2"/>
    <property type="match status" value="1"/>
</dbReference>
<proteinExistence type="predicted"/>
<dbReference type="KEGG" id="sper:EW093_07945"/>
<dbReference type="PROSITE" id="PS50006">
    <property type="entry name" value="FHA_DOMAIN"/>
    <property type="match status" value="1"/>
</dbReference>
<feature type="domain" description="FHA" evidence="4">
    <location>
        <begin position="47"/>
        <end position="96"/>
    </location>
</feature>
<dbReference type="AlphaFoldDB" id="A0A5C1QAX5"/>
<feature type="domain" description="HTH luxR-type" evidence="5">
    <location>
        <begin position="140"/>
        <end position="204"/>
    </location>
</feature>
<name>A0A5C1QAX5_9SPIO</name>
<dbReference type="CDD" id="cd06170">
    <property type="entry name" value="LuxR_C_like"/>
    <property type="match status" value="1"/>
</dbReference>
<dbReference type="InterPro" id="IPR036388">
    <property type="entry name" value="WH-like_DNA-bd_sf"/>
</dbReference>
<organism evidence="6 7">
    <name type="scientific">Thiospirochaeta perfilievii</name>
    <dbReference type="NCBI Taxonomy" id="252967"/>
    <lineage>
        <taxon>Bacteria</taxon>
        <taxon>Pseudomonadati</taxon>
        <taxon>Spirochaetota</taxon>
        <taxon>Spirochaetia</taxon>
        <taxon>Spirochaetales</taxon>
        <taxon>Spirochaetaceae</taxon>
        <taxon>Thiospirochaeta</taxon>
    </lineage>
</organism>
<dbReference type="GO" id="GO:0006355">
    <property type="term" value="P:regulation of DNA-templated transcription"/>
    <property type="evidence" value="ECO:0007669"/>
    <property type="project" value="InterPro"/>
</dbReference>
<dbReference type="Gene3D" id="2.60.200.20">
    <property type="match status" value="1"/>
</dbReference>
<dbReference type="CDD" id="cd00060">
    <property type="entry name" value="FHA"/>
    <property type="match status" value="1"/>
</dbReference>
<evidence type="ECO:0000256" key="3">
    <source>
        <dbReference type="ARBA" id="ARBA00023163"/>
    </source>
</evidence>
<sequence>MEVNYGNFTLNRELQKVGNLMNNKEFFLEGLQEDGRVWITKIDKYPFILGRGKSSNLVLSNSSVSRKHAEIILIKDEIFICDSQSTNGTLLNGRLIKDKTRLHDKDVINICNFEFRVKSREDIDLNDQTIITGHNSPINSFSSKYKLTPREEELLSYLVKGISTKEIASIMFISPGTAKNHILKLLKKTDTHSRLELITKYNNN</sequence>
<evidence type="ECO:0000256" key="1">
    <source>
        <dbReference type="ARBA" id="ARBA00023015"/>
    </source>
</evidence>